<name>A0A7R8WFU4_9CRUS</name>
<sequence length="177" mass="20434">MSAKLERKSRRVRRIVPLRPEVCDRRKSGCRKLAGSETDINLGIIGASRSTTPVLPYNLSSASARQVADWMTNRTTQMVTDLETKMKGITSHLHDDQEFPEREQCIQKIHRPRMAAGDARQEEVLYHQHYHRHHSGHNHHGMKCFKKQSESGRDHTFIPLNRVLKTYVITRPSSTDK</sequence>
<protein>
    <submittedName>
        <fullName evidence="1">Uncharacterized protein</fullName>
    </submittedName>
</protein>
<proteinExistence type="predicted"/>
<reference evidence="1" key="1">
    <citation type="submission" date="2020-11" db="EMBL/GenBank/DDBJ databases">
        <authorList>
            <person name="Tran Van P."/>
        </authorList>
    </citation>
    <scope>NUCLEOTIDE SEQUENCE</scope>
</reference>
<dbReference type="AlphaFoldDB" id="A0A7R8WFU4"/>
<dbReference type="EMBL" id="OB663016">
    <property type="protein sequence ID" value="CAD7230860.1"/>
    <property type="molecule type" value="Genomic_DNA"/>
</dbReference>
<evidence type="ECO:0000313" key="1">
    <source>
        <dbReference type="EMBL" id="CAD7230860.1"/>
    </source>
</evidence>
<organism evidence="1">
    <name type="scientific">Cyprideis torosa</name>
    <dbReference type="NCBI Taxonomy" id="163714"/>
    <lineage>
        <taxon>Eukaryota</taxon>
        <taxon>Metazoa</taxon>
        <taxon>Ecdysozoa</taxon>
        <taxon>Arthropoda</taxon>
        <taxon>Crustacea</taxon>
        <taxon>Oligostraca</taxon>
        <taxon>Ostracoda</taxon>
        <taxon>Podocopa</taxon>
        <taxon>Podocopida</taxon>
        <taxon>Cytherocopina</taxon>
        <taxon>Cytheroidea</taxon>
        <taxon>Cytherideidae</taxon>
        <taxon>Cyprideis</taxon>
    </lineage>
</organism>
<gene>
    <name evidence="1" type="ORF">CTOB1V02_LOCUS8716</name>
</gene>
<accession>A0A7R8WFU4</accession>